<evidence type="ECO:0000256" key="1">
    <source>
        <dbReference type="SAM" id="MobiDB-lite"/>
    </source>
</evidence>
<reference evidence="4" key="2">
    <citation type="journal article" date="2021" name="PeerJ">
        <title>Extensive microbial diversity within the chicken gut microbiome revealed by metagenomics and culture.</title>
        <authorList>
            <person name="Gilroy R."/>
            <person name="Ravi A."/>
            <person name="Getino M."/>
            <person name="Pursley I."/>
            <person name="Horton D.L."/>
            <person name="Alikhan N.F."/>
            <person name="Baker D."/>
            <person name="Gharbi K."/>
            <person name="Hall N."/>
            <person name="Watson M."/>
            <person name="Adriaenssens E.M."/>
            <person name="Foster-Nyarko E."/>
            <person name="Jarju S."/>
            <person name="Secka A."/>
            <person name="Antonio M."/>
            <person name="Oren A."/>
            <person name="Chaudhuri R.R."/>
            <person name="La Ragione R."/>
            <person name="Hildebrand F."/>
            <person name="Pallen M.J."/>
        </authorList>
    </citation>
    <scope>NUCLEOTIDE SEQUENCE</scope>
    <source>
        <strain evidence="4">G3-3990</strain>
    </source>
</reference>
<dbReference type="Gene3D" id="2.40.100.20">
    <property type="match status" value="1"/>
</dbReference>
<accession>A0A9D9HRR9</accession>
<comment type="caution">
    <text evidence="4">The sequence shown here is derived from an EMBL/GenBank/DDBJ whole genome shotgun (WGS) entry which is preliminary data.</text>
</comment>
<gene>
    <name evidence="4" type="ORF">IAA73_01385</name>
</gene>
<organism evidence="4 5">
    <name type="scientific">Candidatus Gallipaludibacter merdavium</name>
    <dbReference type="NCBI Taxonomy" id="2840839"/>
    <lineage>
        <taxon>Bacteria</taxon>
        <taxon>Pseudomonadati</taxon>
        <taxon>Bacteroidota</taxon>
        <taxon>Bacteroidia</taxon>
        <taxon>Bacteroidales</taxon>
        <taxon>Candidatus Gallipaludibacter</taxon>
    </lineage>
</organism>
<dbReference type="SUPFAM" id="SSF50891">
    <property type="entry name" value="Cyclophilin-like"/>
    <property type="match status" value="1"/>
</dbReference>
<evidence type="ECO:0000259" key="3">
    <source>
        <dbReference type="Pfam" id="PF18050"/>
    </source>
</evidence>
<dbReference type="PROSITE" id="PS51257">
    <property type="entry name" value="PROKAR_LIPOPROTEIN"/>
    <property type="match status" value="1"/>
</dbReference>
<dbReference type="InterPro" id="IPR041183">
    <property type="entry name" value="Cyclophilin-like"/>
</dbReference>
<reference evidence="4" key="1">
    <citation type="submission" date="2020-10" db="EMBL/GenBank/DDBJ databases">
        <authorList>
            <person name="Gilroy R."/>
        </authorList>
    </citation>
    <scope>NUCLEOTIDE SEQUENCE</scope>
    <source>
        <strain evidence="4">G3-3990</strain>
    </source>
</reference>
<proteinExistence type="predicted"/>
<evidence type="ECO:0000313" key="5">
    <source>
        <dbReference type="Proteomes" id="UP000823641"/>
    </source>
</evidence>
<protein>
    <recommendedName>
        <fullName evidence="3">Cyclophilin-like domain-containing protein</fullName>
    </recommendedName>
</protein>
<feature type="signal peptide" evidence="2">
    <location>
        <begin position="1"/>
        <end position="20"/>
    </location>
</feature>
<dbReference type="AlphaFoldDB" id="A0A9D9HRR9"/>
<keyword evidence="2" id="KW-0732">Signal</keyword>
<dbReference type="Proteomes" id="UP000823641">
    <property type="component" value="Unassembled WGS sequence"/>
</dbReference>
<name>A0A9D9HRR9_9BACT</name>
<evidence type="ECO:0000256" key="2">
    <source>
        <dbReference type="SAM" id="SignalP"/>
    </source>
</evidence>
<dbReference type="InterPro" id="IPR029000">
    <property type="entry name" value="Cyclophilin-like_dom_sf"/>
</dbReference>
<feature type="domain" description="Cyclophilin-like" evidence="3">
    <location>
        <begin position="65"/>
        <end position="172"/>
    </location>
</feature>
<dbReference type="Pfam" id="PF18050">
    <property type="entry name" value="Cyclophil_like2"/>
    <property type="match status" value="1"/>
</dbReference>
<feature type="region of interest" description="Disordered" evidence="1">
    <location>
        <begin position="25"/>
        <end position="51"/>
    </location>
</feature>
<feature type="chain" id="PRO_5039535756" description="Cyclophilin-like domain-containing protein" evidence="2">
    <location>
        <begin position="21"/>
        <end position="175"/>
    </location>
</feature>
<evidence type="ECO:0000313" key="4">
    <source>
        <dbReference type="EMBL" id="MBO8458976.1"/>
    </source>
</evidence>
<sequence length="175" mass="19256">MKNSPIILLLWITFVTIMQACEPNGGLPGNGQGQPPISDTTEEENTTDTTETTDTTIIMTNQILIQIGSKSFEAQLEDNATAQAFVQMLPLTLQMEELNGNEKYSYLPESLPTNSERPRRIETGDLMLFGNNCLVLFYQSFSTGYSYTRIGKIGNSSGLEEAVGRGDVSIRFSAL</sequence>
<dbReference type="EMBL" id="JADIMG010000009">
    <property type="protein sequence ID" value="MBO8458976.1"/>
    <property type="molecule type" value="Genomic_DNA"/>
</dbReference>